<accession>A0A1I4MC57</accession>
<dbReference type="AlphaFoldDB" id="A0A1I4MC57"/>
<dbReference type="STRING" id="1123291.SAMN04490355_103222"/>
<reference evidence="2" key="1">
    <citation type="submission" date="2016-10" db="EMBL/GenBank/DDBJ databases">
        <authorList>
            <person name="Varghese N."/>
            <person name="Submissions S."/>
        </authorList>
    </citation>
    <scope>NUCLEOTIDE SEQUENCE [LARGE SCALE GENOMIC DNA]</scope>
    <source>
        <strain evidence="2">DSM 13327</strain>
    </source>
</reference>
<keyword evidence="2" id="KW-1185">Reference proteome</keyword>
<dbReference type="EMBL" id="FOTS01000032">
    <property type="protein sequence ID" value="SFM00861.1"/>
    <property type="molecule type" value="Genomic_DNA"/>
</dbReference>
<proteinExistence type="predicted"/>
<dbReference type="Proteomes" id="UP000199520">
    <property type="component" value="Unassembled WGS sequence"/>
</dbReference>
<organism evidence="1 2">
    <name type="scientific">Pelosinus propionicus DSM 13327</name>
    <dbReference type="NCBI Taxonomy" id="1123291"/>
    <lineage>
        <taxon>Bacteria</taxon>
        <taxon>Bacillati</taxon>
        <taxon>Bacillota</taxon>
        <taxon>Negativicutes</taxon>
        <taxon>Selenomonadales</taxon>
        <taxon>Sporomusaceae</taxon>
        <taxon>Pelosinus</taxon>
    </lineage>
</organism>
<gene>
    <name evidence="1" type="ORF">SAMN04490355_103222</name>
</gene>
<protein>
    <submittedName>
        <fullName evidence="1">Uncharacterized protein</fullName>
    </submittedName>
</protein>
<evidence type="ECO:0000313" key="1">
    <source>
        <dbReference type="EMBL" id="SFM00861.1"/>
    </source>
</evidence>
<sequence>MVGIAVCAIAACGPDKSAASDTEVLGEEGGKAGSYLAPGAAGQDEDAADAHRVSRADCAGGIQLQVAGTARDGVIDADVAVGCQG</sequence>
<name>A0A1I4MC57_9FIRM</name>
<evidence type="ECO:0000313" key="2">
    <source>
        <dbReference type="Proteomes" id="UP000199520"/>
    </source>
</evidence>